<evidence type="ECO:0000259" key="2">
    <source>
        <dbReference type="Pfam" id="PF04326"/>
    </source>
</evidence>
<organism evidence="3 4">
    <name type="scientific">Vandammella animalimorsus</name>
    <dbReference type="NCBI Taxonomy" id="2029117"/>
    <lineage>
        <taxon>Bacteria</taxon>
        <taxon>Pseudomonadati</taxon>
        <taxon>Pseudomonadota</taxon>
        <taxon>Betaproteobacteria</taxon>
        <taxon>Burkholderiales</taxon>
        <taxon>Comamonadaceae</taxon>
        <taxon>Vandammella</taxon>
    </lineage>
</organism>
<evidence type="ECO:0000256" key="1">
    <source>
        <dbReference type="SAM" id="MobiDB-lite"/>
    </source>
</evidence>
<dbReference type="InterPro" id="IPR038475">
    <property type="entry name" value="RecG_C_sf"/>
</dbReference>
<comment type="caution">
    <text evidence="3">The sequence shown here is derived from an EMBL/GenBank/DDBJ whole genome shotgun (WGS) entry which is preliminary data.</text>
</comment>
<dbReference type="Proteomes" id="UP000218644">
    <property type="component" value="Unassembled WGS sequence"/>
</dbReference>
<dbReference type="Pfam" id="PF04326">
    <property type="entry name" value="SLFN_AlbA_2"/>
    <property type="match status" value="1"/>
</dbReference>
<protein>
    <recommendedName>
        <fullName evidence="2">Schlafen AlbA-2 domain-containing protein</fullName>
    </recommendedName>
</protein>
<dbReference type="AlphaFoldDB" id="A0A2A2AQE1"/>
<dbReference type="InterPro" id="IPR007421">
    <property type="entry name" value="Schlafen_AlbA_2_dom"/>
</dbReference>
<accession>A0A2A2AQE1</accession>
<dbReference type="InterPro" id="IPR038461">
    <property type="entry name" value="Schlafen_AlbA_2_dom_sf"/>
</dbReference>
<reference evidence="3 4" key="1">
    <citation type="submission" date="2017-08" db="EMBL/GenBank/DDBJ databases">
        <title>WGS of Clinical strains of the CDC Group NO-1 linked to zoonotic infections in humans.</title>
        <authorList>
            <person name="Bernier A.-M."/>
            <person name="Bernard K."/>
        </authorList>
    </citation>
    <scope>NUCLEOTIDE SEQUENCE [LARGE SCALE GENOMIC DNA]</scope>
    <source>
        <strain evidence="3 4">NML79-0751</strain>
    </source>
</reference>
<evidence type="ECO:0000313" key="4">
    <source>
        <dbReference type="Proteomes" id="UP000218644"/>
    </source>
</evidence>
<dbReference type="PANTHER" id="PTHR30595:SF6">
    <property type="entry name" value="SCHLAFEN ALBA-2 DOMAIN-CONTAINING PROTEIN"/>
    <property type="match status" value="1"/>
</dbReference>
<feature type="compositionally biased region" description="Basic and acidic residues" evidence="1">
    <location>
        <begin position="473"/>
        <end position="482"/>
    </location>
</feature>
<feature type="region of interest" description="Disordered" evidence="1">
    <location>
        <begin position="473"/>
        <end position="507"/>
    </location>
</feature>
<name>A0A2A2AQE1_9BURK</name>
<dbReference type="RefSeq" id="WP_095557032.1">
    <property type="nucleotide sequence ID" value="NZ_NSJD01000011.1"/>
</dbReference>
<dbReference type="Gene3D" id="3.30.565.60">
    <property type="match status" value="1"/>
</dbReference>
<proteinExistence type="predicted"/>
<dbReference type="EMBL" id="NSJD01000011">
    <property type="protein sequence ID" value="PAT39914.1"/>
    <property type="molecule type" value="Genomic_DNA"/>
</dbReference>
<feature type="domain" description="Schlafen AlbA-2" evidence="2">
    <location>
        <begin position="27"/>
        <end position="147"/>
    </location>
</feature>
<dbReference type="Gene3D" id="3.30.950.30">
    <property type="entry name" value="Schlafen, AAA domain"/>
    <property type="match status" value="1"/>
</dbReference>
<sequence length="507" mass="56475">MITLQDADNELKDLILNWALSQAEAVNLETKRVSGKMVGKALETVCAFANTQGGWLLLGVEDAAKAQGQQRLFGIEENPEAVDELLRKLGTHHLPVIEKISAFRLHTSLHDASPGVVVALHVPASDKVHSILDDGTWTRGQASNREMTATEITELSYRRGVRSAESEPVDVDFELLETETWRLFLSARGLSATGIADQLYRIGLAKKVGGELRPLRAAVLLFADHPGALLAATGTRADIRVFHYKGIQIEAGEVPNLRKPPKTLSGPLYRLIEKAHQYVLDELAEGLTLAKSGFHTVHRYPERVIKEAITNAVIHRDYRLNRDIQVRIFDNRIEVLSPGLFPGRITAATVHRMGSFARNSLIASNLREFPVPPNVDAGEGVKMMFNLMRAQNLYPPQYRELRQQAQEAISVTLLNEESPSIWEQVSDWVDRNGSISNRELCQIADLDTLKASKQLKRWVEQGLLVSNQTSGTRNREYFKPDAESGAQSPRLLSESSESNSERAKKLF</sequence>
<evidence type="ECO:0000313" key="3">
    <source>
        <dbReference type="EMBL" id="PAT39914.1"/>
    </source>
</evidence>
<dbReference type="Pfam" id="PF13749">
    <property type="entry name" value="HATPase_c_4"/>
    <property type="match status" value="1"/>
</dbReference>
<gene>
    <name evidence="3" type="ORF">CK623_07780</name>
</gene>
<dbReference type="PANTHER" id="PTHR30595">
    <property type="entry name" value="GLPR-RELATED TRANSCRIPTIONAL REPRESSOR"/>
    <property type="match status" value="1"/>
</dbReference>